<dbReference type="InterPro" id="IPR020846">
    <property type="entry name" value="MFS_dom"/>
</dbReference>
<keyword evidence="7" id="KW-1185">Reference proteome</keyword>
<dbReference type="OrthoDB" id="9781976at2"/>
<dbReference type="PANTHER" id="PTHR23521:SF3">
    <property type="entry name" value="MFS TRANSPORTER"/>
    <property type="match status" value="1"/>
</dbReference>
<reference evidence="6 7" key="1">
    <citation type="submission" date="2019-03" db="EMBL/GenBank/DDBJ databases">
        <title>Genomic Encyclopedia of Archaeal and Bacterial Type Strains, Phase II (KMG-II): from individual species to whole genera.</title>
        <authorList>
            <person name="Goeker M."/>
        </authorList>
    </citation>
    <scope>NUCLEOTIDE SEQUENCE [LARGE SCALE GENOMIC DNA]</scope>
    <source>
        <strain evidence="6 7">DSM 18435</strain>
    </source>
</reference>
<feature type="transmembrane region" description="Helical" evidence="4">
    <location>
        <begin position="210"/>
        <end position="229"/>
    </location>
</feature>
<proteinExistence type="predicted"/>
<dbReference type="PANTHER" id="PTHR23521">
    <property type="entry name" value="TRANSPORTER MFS SUPERFAMILY"/>
    <property type="match status" value="1"/>
</dbReference>
<feature type="transmembrane region" description="Helical" evidence="4">
    <location>
        <begin position="338"/>
        <end position="360"/>
    </location>
</feature>
<feature type="transmembrane region" description="Helical" evidence="4">
    <location>
        <begin position="366"/>
        <end position="388"/>
    </location>
</feature>
<feature type="transmembrane region" description="Helical" evidence="4">
    <location>
        <begin position="303"/>
        <end position="326"/>
    </location>
</feature>
<dbReference type="AlphaFoldDB" id="A0A4R6TNA6"/>
<feature type="transmembrane region" description="Helical" evidence="4">
    <location>
        <begin position="249"/>
        <end position="270"/>
    </location>
</feature>
<comment type="caution">
    <text evidence="6">The sequence shown here is derived from an EMBL/GenBank/DDBJ whole genome shotgun (WGS) entry which is preliminary data.</text>
</comment>
<dbReference type="PROSITE" id="PS50850">
    <property type="entry name" value="MFS"/>
    <property type="match status" value="1"/>
</dbReference>
<dbReference type="Proteomes" id="UP000295468">
    <property type="component" value="Unassembled WGS sequence"/>
</dbReference>
<dbReference type="EMBL" id="SNYI01000001">
    <property type="protein sequence ID" value="TDQ33004.1"/>
    <property type="molecule type" value="Genomic_DNA"/>
</dbReference>
<sequence>MTIPKHILPVIVIAQFCCTSLWFAGNGVMSDLIREFDLQPEALGHLTSAVQFGFISGTLIFAVLTVADRISPSKVFLWCAIAGAVCNLGILWEKNSLASLFTLRATTGFFLAGIYPVGMKIAADYYSKGLGKSLGYLVGALVLGTAFPHLLSSLPAMYDWEQVIIVVSGIALAGGLLMFLMVPDGPNRKAGKRTSFLTAFRVFRNIDFRAAAFGYFGHMWELYAFWTFIPLVIMQYSGFHGEPISAVSLWSFIIIGIGGLSCVAGGYLSTKWGEVRVAFASLGLSGLCCLLSPLFFLQEIPGLMLTFLVFWGIVVIADSPLFSTLVAHNAEPRIKGSALTLVNCIGFALTILSIQLLNWLSDTIRFHYLYLFLVPGPVLGLLALRSLVRSPGPVSRD</sequence>
<dbReference type="InterPro" id="IPR011701">
    <property type="entry name" value="MFS"/>
</dbReference>
<dbReference type="SUPFAM" id="SSF103473">
    <property type="entry name" value="MFS general substrate transporter"/>
    <property type="match status" value="1"/>
</dbReference>
<evidence type="ECO:0000259" key="5">
    <source>
        <dbReference type="PROSITE" id="PS50850"/>
    </source>
</evidence>
<gene>
    <name evidence="6" type="ORF">CLV82_0842</name>
</gene>
<keyword evidence="3 4" id="KW-0472">Membrane</keyword>
<feature type="transmembrane region" description="Helical" evidence="4">
    <location>
        <begin position="98"/>
        <end position="122"/>
    </location>
</feature>
<evidence type="ECO:0000256" key="4">
    <source>
        <dbReference type="SAM" id="Phobius"/>
    </source>
</evidence>
<dbReference type="Gene3D" id="1.20.1250.20">
    <property type="entry name" value="MFS general substrate transporter like domains"/>
    <property type="match status" value="1"/>
</dbReference>
<organism evidence="6 7">
    <name type="scientific">Zeaxanthinibacter enoshimensis</name>
    <dbReference type="NCBI Taxonomy" id="392009"/>
    <lineage>
        <taxon>Bacteria</taxon>
        <taxon>Pseudomonadati</taxon>
        <taxon>Bacteroidota</taxon>
        <taxon>Flavobacteriia</taxon>
        <taxon>Flavobacteriales</taxon>
        <taxon>Flavobacteriaceae</taxon>
        <taxon>Zeaxanthinibacter</taxon>
    </lineage>
</organism>
<evidence type="ECO:0000256" key="2">
    <source>
        <dbReference type="ARBA" id="ARBA00022989"/>
    </source>
</evidence>
<feature type="transmembrane region" description="Helical" evidence="4">
    <location>
        <begin position="7"/>
        <end position="25"/>
    </location>
</feature>
<dbReference type="InterPro" id="IPR036259">
    <property type="entry name" value="MFS_trans_sf"/>
</dbReference>
<protein>
    <submittedName>
        <fullName evidence="6">Putative MFS family arabinose efflux permease</fullName>
    </submittedName>
</protein>
<keyword evidence="1 4" id="KW-0812">Transmembrane</keyword>
<feature type="transmembrane region" description="Helical" evidence="4">
    <location>
        <begin position="163"/>
        <end position="182"/>
    </location>
</feature>
<evidence type="ECO:0000256" key="3">
    <source>
        <dbReference type="ARBA" id="ARBA00023136"/>
    </source>
</evidence>
<feature type="transmembrane region" description="Helical" evidence="4">
    <location>
        <begin position="75"/>
        <end position="92"/>
    </location>
</feature>
<dbReference type="GO" id="GO:0022857">
    <property type="term" value="F:transmembrane transporter activity"/>
    <property type="evidence" value="ECO:0007669"/>
    <property type="project" value="InterPro"/>
</dbReference>
<dbReference type="Pfam" id="PF07690">
    <property type="entry name" value="MFS_1"/>
    <property type="match status" value="1"/>
</dbReference>
<keyword evidence="2 4" id="KW-1133">Transmembrane helix</keyword>
<dbReference type="RefSeq" id="WP_133643020.1">
    <property type="nucleotide sequence ID" value="NZ_SNYI01000001.1"/>
</dbReference>
<evidence type="ECO:0000313" key="7">
    <source>
        <dbReference type="Proteomes" id="UP000295468"/>
    </source>
</evidence>
<feature type="domain" description="Major facilitator superfamily (MFS) profile" evidence="5">
    <location>
        <begin position="1"/>
        <end position="394"/>
    </location>
</feature>
<accession>A0A4R6TNA6</accession>
<evidence type="ECO:0000313" key="6">
    <source>
        <dbReference type="EMBL" id="TDQ33004.1"/>
    </source>
</evidence>
<feature type="transmembrane region" description="Helical" evidence="4">
    <location>
        <begin position="45"/>
        <end position="66"/>
    </location>
</feature>
<feature type="transmembrane region" description="Helical" evidence="4">
    <location>
        <begin position="134"/>
        <end position="151"/>
    </location>
</feature>
<feature type="transmembrane region" description="Helical" evidence="4">
    <location>
        <begin position="277"/>
        <end position="297"/>
    </location>
</feature>
<evidence type="ECO:0000256" key="1">
    <source>
        <dbReference type="ARBA" id="ARBA00022692"/>
    </source>
</evidence>
<dbReference type="GO" id="GO:0005886">
    <property type="term" value="C:plasma membrane"/>
    <property type="evidence" value="ECO:0007669"/>
    <property type="project" value="TreeGrafter"/>
</dbReference>
<name>A0A4R6TNA6_9FLAO</name>